<proteinExistence type="predicted"/>
<evidence type="ECO:0000313" key="5">
    <source>
        <dbReference type="Proteomes" id="UP000198811"/>
    </source>
</evidence>
<evidence type="ECO:0000313" key="4">
    <source>
        <dbReference type="EMBL" id="SQB33356.1"/>
    </source>
</evidence>
<dbReference type="EMBL" id="UAWC01000001">
    <property type="protein sequence ID" value="SQB33356.1"/>
    <property type="molecule type" value="Genomic_DNA"/>
</dbReference>
<name>A0A239ZY37_CLOCO</name>
<dbReference type="AlphaFoldDB" id="A0A239ZY37"/>
<gene>
    <name evidence="2" type="ORF">HMJ28_01115</name>
    <name evidence="4" type="ORF">NCTC13028_00349</name>
    <name evidence="3" type="ORF">SAMN05216497_10479</name>
</gene>
<dbReference type="EMBL" id="FNGL01000004">
    <property type="protein sequence ID" value="SDL00245.1"/>
    <property type="molecule type" value="Genomic_DNA"/>
</dbReference>
<dbReference type="Gene3D" id="3.30.1230.10">
    <property type="entry name" value="YlxR-like"/>
    <property type="match status" value="1"/>
</dbReference>
<sequence>MKARKIPQRMCTGCMEMKPKKDLIRVVKNKDGEVSIDLTGKKSGRGAYICKDVDCLQKSFKAKRLEKNLEATISEELFNKLREEIENER</sequence>
<dbReference type="Pfam" id="PF04296">
    <property type="entry name" value="YlxR"/>
    <property type="match status" value="1"/>
</dbReference>
<reference evidence="4 6" key="2">
    <citation type="submission" date="2018-06" db="EMBL/GenBank/DDBJ databases">
        <authorList>
            <consortium name="Pathogen Informatics"/>
            <person name="Doyle S."/>
        </authorList>
    </citation>
    <scope>NUCLEOTIDE SEQUENCE [LARGE SCALE GENOMIC DNA]</scope>
    <source>
        <strain evidence="4 6">NCTC13028</strain>
    </source>
</reference>
<evidence type="ECO:0000313" key="6">
    <source>
        <dbReference type="Proteomes" id="UP000250223"/>
    </source>
</evidence>
<accession>A0A239ZY37</accession>
<keyword evidence="5" id="KW-1185">Reference proteome</keyword>
<organism evidence="2 7">
    <name type="scientific">Clostridium cochlearium</name>
    <dbReference type="NCBI Taxonomy" id="1494"/>
    <lineage>
        <taxon>Bacteria</taxon>
        <taxon>Bacillati</taxon>
        <taxon>Bacillota</taxon>
        <taxon>Clostridia</taxon>
        <taxon>Eubacteriales</taxon>
        <taxon>Clostridiaceae</taxon>
        <taxon>Clostridium</taxon>
    </lineage>
</organism>
<dbReference type="GeneID" id="70577011"/>
<dbReference type="NCBIfam" id="NF047356">
    <property type="entry name" value="RNA_bind_RnpM"/>
    <property type="match status" value="1"/>
</dbReference>
<dbReference type="RefSeq" id="WP_089864203.1">
    <property type="nucleotide sequence ID" value="NZ_CP173238.1"/>
</dbReference>
<dbReference type="STRING" id="1494.SAMN05216497_10479"/>
<evidence type="ECO:0000313" key="3">
    <source>
        <dbReference type="EMBL" id="SDL00245.1"/>
    </source>
</evidence>
<dbReference type="Proteomes" id="UP000198811">
    <property type="component" value="Unassembled WGS sequence"/>
</dbReference>
<dbReference type="PANTHER" id="PTHR34215">
    <property type="entry name" value="BLL0784 PROTEIN"/>
    <property type="match status" value="1"/>
</dbReference>
<protein>
    <submittedName>
        <fullName evidence="4">Nucleic-acid-binding protein implicated in transcription termination</fullName>
    </submittedName>
    <submittedName>
        <fullName evidence="2">YlxR family protein</fullName>
    </submittedName>
</protein>
<evidence type="ECO:0000313" key="7">
    <source>
        <dbReference type="Proteomes" id="UP000528432"/>
    </source>
</evidence>
<dbReference type="InterPro" id="IPR007393">
    <property type="entry name" value="YlxR_dom"/>
</dbReference>
<dbReference type="InterPro" id="IPR037465">
    <property type="entry name" value="YlxR"/>
</dbReference>
<evidence type="ECO:0000313" key="2">
    <source>
        <dbReference type="EMBL" id="NOH14999.1"/>
    </source>
</evidence>
<dbReference type="SUPFAM" id="SSF64376">
    <property type="entry name" value="YlxR-like"/>
    <property type="match status" value="1"/>
</dbReference>
<dbReference type="Proteomes" id="UP000250223">
    <property type="component" value="Unassembled WGS sequence"/>
</dbReference>
<dbReference type="EMBL" id="JABFIF010000001">
    <property type="protein sequence ID" value="NOH14999.1"/>
    <property type="molecule type" value="Genomic_DNA"/>
</dbReference>
<dbReference type="PANTHER" id="PTHR34215:SF1">
    <property type="entry name" value="YLXR DOMAIN-CONTAINING PROTEIN"/>
    <property type="match status" value="1"/>
</dbReference>
<dbReference type="OrthoDB" id="9813251at2"/>
<reference evidence="2 7" key="3">
    <citation type="submission" date="2020-05" db="EMBL/GenBank/DDBJ databases">
        <title>Draft genome sequence of Clostridium cochlearium strain AGROS13 isolated from a sheep dairy farm in New Zealand.</title>
        <authorList>
            <person name="Gupta T.B."/>
            <person name="Jauregui R."/>
            <person name="Risson A.N."/>
            <person name="Brightwell G."/>
            <person name="Maclean P."/>
        </authorList>
    </citation>
    <scope>NUCLEOTIDE SEQUENCE [LARGE SCALE GENOMIC DNA]</scope>
    <source>
        <strain evidence="2 7">AGROS13</strain>
    </source>
</reference>
<dbReference type="Proteomes" id="UP000528432">
    <property type="component" value="Unassembled WGS sequence"/>
</dbReference>
<reference evidence="3 5" key="1">
    <citation type="submission" date="2016-10" db="EMBL/GenBank/DDBJ databases">
        <authorList>
            <person name="Varghese N."/>
            <person name="Submissions S."/>
        </authorList>
    </citation>
    <scope>NUCLEOTIDE SEQUENCE [LARGE SCALE GENOMIC DNA]</scope>
    <source>
        <strain evidence="3 5">NLAE-zl-C224</strain>
    </source>
</reference>
<evidence type="ECO:0000259" key="1">
    <source>
        <dbReference type="Pfam" id="PF04296"/>
    </source>
</evidence>
<dbReference type="CDD" id="cd00279">
    <property type="entry name" value="YlxR"/>
    <property type="match status" value="1"/>
</dbReference>
<dbReference type="InterPro" id="IPR035931">
    <property type="entry name" value="YlxR-like_sf"/>
</dbReference>
<feature type="domain" description="YlxR" evidence="1">
    <location>
        <begin position="9"/>
        <end position="82"/>
    </location>
</feature>